<sequence>MSFYYQALDDIDEYNQEFLAPLNHADEKIRFVALMNIGDEENPDLLPWLHAALQHDSSALVREEAAKNLESWEDPTSLQVLAQALFDVDLNVRQAASQSLSEVKNPASAQILAPYLKHTDTFALGAILRALKPLRPQQLFEEISALVHHEDAFIRREAVSALSWLQQDQAITILAKIAETDTDDEVRRIATGGLAYSQSISTEVIQALQHSLISESWQLRVEAALTIGKLRIVQLEAPLIHAVSDLYWQVRIAAVRSLGLLKSHLAVDHLTDNFKHEISNLRKEVALALGEIGTAEAQKLLEQHQNDPDPEVRKAIRIGLNQIGEVKYANQT</sequence>
<dbReference type="Proteomes" id="UP000021108">
    <property type="component" value="Unassembled WGS sequence"/>
</dbReference>
<dbReference type="RefSeq" id="WP_032060069.1">
    <property type="nucleotide sequence ID" value="NZ_JEXD01000054.1"/>
</dbReference>
<comment type="caution">
    <text evidence="1">The sequence shown here is derived from an EMBL/GenBank/DDBJ whole genome shotgun (WGS) entry which is preliminary data.</text>
</comment>
<organism evidence="1 2">
    <name type="scientific">Acinetobacter baumannii 625974</name>
    <dbReference type="NCBI Taxonomy" id="1310607"/>
    <lineage>
        <taxon>Bacteria</taxon>
        <taxon>Pseudomonadati</taxon>
        <taxon>Pseudomonadota</taxon>
        <taxon>Gammaproteobacteria</taxon>
        <taxon>Moraxellales</taxon>
        <taxon>Moraxellaceae</taxon>
        <taxon>Acinetobacter</taxon>
        <taxon>Acinetobacter calcoaceticus/baumannii complex</taxon>
    </lineage>
</organism>
<dbReference type="SMART" id="SM00567">
    <property type="entry name" value="EZ_HEAT"/>
    <property type="match status" value="7"/>
</dbReference>
<reference evidence="1 2" key="1">
    <citation type="submission" date="2014-02" db="EMBL/GenBank/DDBJ databases">
        <title>Comparative genomics and transcriptomics to identify genetic mechanisms underlying the emergence of carbapenem resistant Acinetobacter baumannii (CRAb).</title>
        <authorList>
            <person name="Harris A.D."/>
            <person name="Johnson K.J."/>
            <person name="George J."/>
            <person name="Shefchek K."/>
            <person name="Daugherty S.C."/>
            <person name="Parankush S."/>
            <person name="Sadzewicz L."/>
            <person name="Tallon L."/>
            <person name="Sengamalay N."/>
            <person name="Hazen T.H."/>
            <person name="Rasko D.A."/>
        </authorList>
    </citation>
    <scope>NUCLEOTIDE SEQUENCE [LARGE SCALE GENOMIC DNA]</scope>
    <source>
        <strain evidence="1 2">625974</strain>
    </source>
</reference>
<evidence type="ECO:0000313" key="2">
    <source>
        <dbReference type="Proteomes" id="UP000021108"/>
    </source>
</evidence>
<dbReference type="Gene3D" id="1.25.10.10">
    <property type="entry name" value="Leucine-rich Repeat Variant"/>
    <property type="match status" value="3"/>
</dbReference>
<dbReference type="Pfam" id="PF03130">
    <property type="entry name" value="HEAT_PBS"/>
    <property type="match status" value="1"/>
</dbReference>
<dbReference type="PATRIC" id="fig|1310607.3.peg.3573"/>
<evidence type="ECO:0000313" key="1">
    <source>
        <dbReference type="EMBL" id="EXC04643.1"/>
    </source>
</evidence>
<dbReference type="AlphaFoldDB" id="A0A009Q571"/>
<dbReference type="InterPro" id="IPR004155">
    <property type="entry name" value="PBS_lyase_HEAT"/>
</dbReference>
<dbReference type="GO" id="GO:0016491">
    <property type="term" value="F:oxidoreductase activity"/>
    <property type="evidence" value="ECO:0007669"/>
    <property type="project" value="TreeGrafter"/>
</dbReference>
<proteinExistence type="predicted"/>
<dbReference type="Pfam" id="PF13646">
    <property type="entry name" value="HEAT_2"/>
    <property type="match status" value="2"/>
</dbReference>
<protein>
    <submittedName>
        <fullName evidence="1">HEAT repeats family protein</fullName>
    </submittedName>
</protein>
<gene>
    <name evidence="1" type="ORF">J506_3698</name>
</gene>
<dbReference type="PANTHER" id="PTHR12697:SF5">
    <property type="entry name" value="DEOXYHYPUSINE HYDROXYLASE"/>
    <property type="match status" value="1"/>
</dbReference>
<dbReference type="SUPFAM" id="SSF48371">
    <property type="entry name" value="ARM repeat"/>
    <property type="match status" value="1"/>
</dbReference>
<dbReference type="InterPro" id="IPR016024">
    <property type="entry name" value="ARM-type_fold"/>
</dbReference>
<dbReference type="EMBL" id="JEXD01000054">
    <property type="protein sequence ID" value="EXC04643.1"/>
    <property type="molecule type" value="Genomic_DNA"/>
</dbReference>
<accession>A0A009Q571</accession>
<dbReference type="InterPro" id="IPR011989">
    <property type="entry name" value="ARM-like"/>
</dbReference>
<name>A0A009Q571_ACIBA</name>
<dbReference type="PANTHER" id="PTHR12697">
    <property type="entry name" value="PBS LYASE HEAT-LIKE PROTEIN"/>
    <property type="match status" value="1"/>
</dbReference>